<feature type="compositionally biased region" description="Basic residues" evidence="1">
    <location>
        <begin position="37"/>
        <end position="46"/>
    </location>
</feature>
<sequence length="73" mass="7772">MSSDWYSNASVLACPGTQTSAATISGHGKSATDTVHGHHLGHLRRPPTRRQWRGHRLVHLATATATATATVSE</sequence>
<name>A0A4U5NCS0_STECR</name>
<dbReference type="EMBL" id="AZBU02000004">
    <property type="protein sequence ID" value="TKR80618.1"/>
    <property type="molecule type" value="Genomic_DNA"/>
</dbReference>
<protein>
    <submittedName>
        <fullName evidence="2">Uncharacterized protein</fullName>
    </submittedName>
</protein>
<evidence type="ECO:0000313" key="2">
    <source>
        <dbReference type="EMBL" id="TKR80618.1"/>
    </source>
</evidence>
<reference evidence="2 3" key="1">
    <citation type="journal article" date="2015" name="Genome Biol.">
        <title>Comparative genomics of Steinernema reveals deeply conserved gene regulatory networks.</title>
        <authorList>
            <person name="Dillman A.R."/>
            <person name="Macchietto M."/>
            <person name="Porter C.F."/>
            <person name="Rogers A."/>
            <person name="Williams B."/>
            <person name="Antoshechkin I."/>
            <person name="Lee M.M."/>
            <person name="Goodwin Z."/>
            <person name="Lu X."/>
            <person name="Lewis E.E."/>
            <person name="Goodrich-Blair H."/>
            <person name="Stock S.P."/>
            <person name="Adams B.J."/>
            <person name="Sternberg P.W."/>
            <person name="Mortazavi A."/>
        </authorList>
    </citation>
    <scope>NUCLEOTIDE SEQUENCE [LARGE SCALE GENOMIC DNA]</scope>
    <source>
        <strain evidence="2 3">ALL</strain>
    </source>
</reference>
<keyword evidence="3" id="KW-1185">Reference proteome</keyword>
<gene>
    <name evidence="2" type="ORF">L596_014666</name>
</gene>
<proteinExistence type="predicted"/>
<dbReference type="AlphaFoldDB" id="A0A4U5NCS0"/>
<comment type="caution">
    <text evidence="2">The sequence shown here is derived from an EMBL/GenBank/DDBJ whole genome shotgun (WGS) entry which is preliminary data.</text>
</comment>
<organism evidence="2 3">
    <name type="scientific">Steinernema carpocapsae</name>
    <name type="common">Entomopathogenic nematode</name>
    <dbReference type="NCBI Taxonomy" id="34508"/>
    <lineage>
        <taxon>Eukaryota</taxon>
        <taxon>Metazoa</taxon>
        <taxon>Ecdysozoa</taxon>
        <taxon>Nematoda</taxon>
        <taxon>Chromadorea</taxon>
        <taxon>Rhabditida</taxon>
        <taxon>Tylenchina</taxon>
        <taxon>Panagrolaimomorpha</taxon>
        <taxon>Strongyloidoidea</taxon>
        <taxon>Steinernematidae</taxon>
        <taxon>Steinernema</taxon>
    </lineage>
</organism>
<reference evidence="2 3" key="2">
    <citation type="journal article" date="2019" name="G3 (Bethesda)">
        <title>Hybrid Assembly of the Genome of the Entomopathogenic Nematode Steinernema carpocapsae Identifies the X-Chromosome.</title>
        <authorList>
            <person name="Serra L."/>
            <person name="Macchietto M."/>
            <person name="Macias-Munoz A."/>
            <person name="McGill C.J."/>
            <person name="Rodriguez I.M."/>
            <person name="Rodriguez B."/>
            <person name="Murad R."/>
            <person name="Mortazavi A."/>
        </authorList>
    </citation>
    <scope>NUCLEOTIDE SEQUENCE [LARGE SCALE GENOMIC DNA]</scope>
    <source>
        <strain evidence="2 3">ALL</strain>
    </source>
</reference>
<accession>A0A4U5NCS0</accession>
<feature type="region of interest" description="Disordered" evidence="1">
    <location>
        <begin position="22"/>
        <end position="46"/>
    </location>
</feature>
<evidence type="ECO:0000313" key="3">
    <source>
        <dbReference type="Proteomes" id="UP000298663"/>
    </source>
</evidence>
<evidence type="ECO:0000256" key="1">
    <source>
        <dbReference type="SAM" id="MobiDB-lite"/>
    </source>
</evidence>
<dbReference type="Proteomes" id="UP000298663">
    <property type="component" value="Unassembled WGS sequence"/>
</dbReference>